<dbReference type="GeneID" id="13390783"/>
<evidence type="ECO:0000313" key="1">
    <source>
        <dbReference type="EMBL" id="AYU77211.1"/>
    </source>
</evidence>
<evidence type="ECO:0000313" key="5">
    <source>
        <dbReference type="Proteomes" id="UP000274082"/>
    </source>
</evidence>
<protein>
    <submittedName>
        <fullName evidence="1">Uncharacterized protein</fullName>
    </submittedName>
</protein>
<evidence type="ECO:0000313" key="4">
    <source>
        <dbReference type="Proteomes" id="UP000008980"/>
    </source>
</evidence>
<dbReference type="OrthoDB" id="263223at2759"/>
<reference evidence="2 4" key="1">
    <citation type="journal article" date="2011" name="Genome Res.">
        <title>Whole genome sequencing of multiple Leishmania donovani clinical isolates provides insights into population structure and mechanisms of drug resistance.</title>
        <authorList>
            <person name="Downing T."/>
            <person name="Imamura H."/>
            <person name="Decuypere S."/>
            <person name="Clark T.G."/>
            <person name="Coombs G.H."/>
            <person name="Cotton J.A."/>
            <person name="Hilley J.D."/>
            <person name="de Doncker S."/>
            <person name="Maes I."/>
            <person name="Mottram J.C."/>
            <person name="Quail M.A."/>
            <person name="Rijal S."/>
            <person name="Sanders M."/>
            <person name="Schonian G."/>
            <person name="Stark O."/>
            <person name="Sundar S."/>
            <person name="Vanaerschot M."/>
            <person name="Hertz-Fowler C."/>
            <person name="Dujardin J.C."/>
            <person name="Berriman M."/>
        </authorList>
    </citation>
    <scope>NUCLEOTIDE SEQUENCE [LARGE SCALE GENOMIC DNA]</scope>
    <source>
        <strain evidence="2 4">BPK282A1</strain>
    </source>
</reference>
<dbReference type="VEuPathDB" id="TriTrypDB:LDHU3_13.1610"/>
<organism evidence="1 5">
    <name type="scientific">Leishmania donovani</name>
    <dbReference type="NCBI Taxonomy" id="5661"/>
    <lineage>
        <taxon>Eukaryota</taxon>
        <taxon>Discoba</taxon>
        <taxon>Euglenozoa</taxon>
        <taxon>Kinetoplastea</taxon>
        <taxon>Metakinetoplastina</taxon>
        <taxon>Trypanosomatida</taxon>
        <taxon>Trypanosomatidae</taxon>
        <taxon>Leishmaniinae</taxon>
        <taxon>Leishmania</taxon>
    </lineage>
</organism>
<dbReference type="Proteomes" id="UP000008980">
    <property type="component" value="Chromosome 13"/>
</dbReference>
<dbReference type="EMBL" id="FR799600">
    <property type="protein sequence ID" value="CBZ32644.1"/>
    <property type="molecule type" value="Genomic_DNA"/>
</dbReference>
<reference evidence="1 5" key="4">
    <citation type="journal article" date="2018" name="Sci. Rep.">
        <title>A complete Leishmania donovani reference genome identifies novel genetic variations associated with virulence.</title>
        <authorList>
            <person name="Lypaczewski P."/>
            <person name="Hoshizaki J."/>
            <person name="Zhang W.-W."/>
            <person name="McCall L.-I."/>
            <person name="Torcivia-Rodriguez J."/>
            <person name="Simonyan V."/>
            <person name="Kaur A."/>
            <person name="Dewar K."/>
            <person name="Matlashewski G."/>
        </authorList>
    </citation>
    <scope>NUCLEOTIDE SEQUENCE [LARGE SCALE GENOMIC DNA]</scope>
    <source>
        <strain evidence="1 5">LdCL</strain>
    </source>
</reference>
<sequence length="246" mass="27172">MRSALITSILEKVENEVRQRLHDAAALTSPGPSSAVAPPTLLSLLTPEDWSAVRRSLREDATLPPIAASATDEVESASASFQPAAASELLQYVQMRCAELPMRLQIEALLTRRYEHLLRQHTRELVTLSEHMALISRTPPTLAPAPRGFSEPAPNLAQLPVDVRALLAEEEMGPRLERCQARICDLEAMARQDAEAKVRCCQRMVLLSEFVQALVRHAMAHVLKGEEEPKSNAAVATKRPRTEQHA</sequence>
<dbReference type="AlphaFoldDB" id="A0A3S7WSS0"/>
<evidence type="ECO:0000313" key="3">
    <source>
        <dbReference type="EMBL" id="TPP45226.1"/>
    </source>
</evidence>
<proteinExistence type="predicted"/>
<reference evidence="6" key="6">
    <citation type="submission" date="2019-02" db="EMBL/GenBank/DDBJ databases">
        <title>FDA dAtabase for Regulatory Grade micrObial Sequences (FDA-ARGOS): Supporting development and validation of Infectious Disease Dx tests.</title>
        <authorList>
            <person name="Duncan R."/>
            <person name="Fisher C."/>
            <person name="Tallon L."/>
            <person name="Sadzewicz L."/>
            <person name="Sengamalay N."/>
            <person name="Ott S."/>
            <person name="Godinez A."/>
            <person name="Nagaraj S."/>
            <person name="Vavikolanu K."/>
            <person name="Nadendla S."/>
            <person name="Aluvathingal J."/>
            <person name="Sichtig H."/>
        </authorList>
    </citation>
    <scope>NUCLEOTIDE SEQUENCE [LARGE SCALE GENOMIC DNA]</scope>
    <source>
        <strain evidence="6">FDAARGOS_361</strain>
    </source>
</reference>
<accession>E9BBL9</accession>
<reference evidence="3" key="5">
    <citation type="submission" date="2019-02" db="EMBL/GenBank/DDBJ databases">
        <title>FDA dAtabase for Regulatory Grade micrObial Sequences (FDA-ARGOS): Supporting development and validation of Infectious Disease Dx tests.</title>
        <authorList>
            <person name="Duncan R."/>
            <person name="Fisher C."/>
            <person name="Tallon L.J."/>
            <person name="Sadzewicz L."/>
            <person name="Sengamalay N."/>
            <person name="Ott S."/>
            <person name="Godinez A."/>
            <person name="Nagaraj S."/>
            <person name="Nadendla S."/>
            <person name="Sichtig H."/>
        </authorList>
    </citation>
    <scope>NUCLEOTIDE SEQUENCE</scope>
    <source>
        <strain evidence="3">FDAARGOS_361</strain>
    </source>
</reference>
<dbReference type="VEuPathDB" id="TriTrypDB:LdBPK_131560.1"/>
<reference evidence="4" key="3">
    <citation type="submission" date="2011-02" db="EMBL/GenBank/DDBJ databases">
        <title>Whole genome sequencing of Leishmania donovani clinical lines reveals dynamic variation related to drug resistance.</title>
        <authorList>
            <person name="Downing T."/>
            <person name="Imamura H."/>
            <person name="Sanders M."/>
            <person name="Decuypere S."/>
            <person name="Hertz-Fowler C."/>
            <person name="Clark T.G."/>
            <person name="Rijal S."/>
            <person name="Sundar S."/>
            <person name="Quail M.A."/>
            <person name="De Doncker S."/>
            <person name="Maes I."/>
            <person name="Vanaerschot M."/>
            <person name="Stark O."/>
            <person name="Schonian G."/>
            <person name="Dujardin J.C."/>
            <person name="Berriman M."/>
        </authorList>
    </citation>
    <scope>NUCLEOTIDE SEQUENCE [LARGE SCALE GENOMIC DNA]</scope>
    <source>
        <strain evidence="4">BPK282A1</strain>
    </source>
</reference>
<dbReference type="VEuPathDB" id="TriTrypDB:LdCL_130018700"/>
<accession>A0A3S7WSS0</accession>
<evidence type="ECO:0000313" key="6">
    <source>
        <dbReference type="Proteomes" id="UP000318447"/>
    </source>
</evidence>
<dbReference type="Proteomes" id="UP000318447">
    <property type="component" value="Unassembled WGS sequence"/>
</dbReference>
<dbReference type="Proteomes" id="UP000274082">
    <property type="component" value="Chromosome 13"/>
</dbReference>
<dbReference type="EMBL" id="RHLC01000031">
    <property type="protein sequence ID" value="TPP45226.1"/>
    <property type="molecule type" value="Genomic_DNA"/>
</dbReference>
<dbReference type="OMA" id="CCQRMVL"/>
<dbReference type="RefSeq" id="XP_003859356.1">
    <property type="nucleotide sequence ID" value="XM_003859308.1"/>
</dbReference>
<name>A0A3S7WSS0_LEIDO</name>
<gene>
    <name evidence="3" type="ORF">CGC21_33585</name>
    <name evidence="2" type="ORF">LDBPK_131560</name>
    <name evidence="1" type="ORF">LdCL_130018700</name>
</gene>
<keyword evidence="5" id="KW-1185">Reference proteome</keyword>
<dbReference type="EMBL" id="CP029512">
    <property type="protein sequence ID" value="AYU77211.1"/>
    <property type="molecule type" value="Genomic_DNA"/>
</dbReference>
<dbReference type="KEGG" id="ldo:LDBPK_131560"/>
<reference evidence="2" key="2">
    <citation type="submission" date="2011-01" db="EMBL/GenBank/DDBJ databases">
        <authorList>
            <person name="Zhao B.P."/>
            <person name="Ren Z.A."/>
            <person name="Li C.D."/>
        </authorList>
    </citation>
    <scope>NUCLEOTIDE SEQUENCE</scope>
    <source>
        <strain evidence="2">BPK282A1</strain>
    </source>
</reference>
<evidence type="ECO:0000313" key="2">
    <source>
        <dbReference type="EMBL" id="CBZ32644.1"/>
    </source>
</evidence>